<accession>A0A940P5A9</accession>
<proteinExistence type="predicted"/>
<dbReference type="Pfam" id="PF22564">
    <property type="entry name" value="HAAS"/>
    <property type="match status" value="1"/>
</dbReference>
<feature type="transmembrane region" description="Helical" evidence="1">
    <location>
        <begin position="93"/>
        <end position="119"/>
    </location>
</feature>
<gene>
    <name evidence="2" type="ORF">I6N95_12540</name>
</gene>
<keyword evidence="1" id="KW-0472">Membrane</keyword>
<keyword evidence="1" id="KW-0812">Transmembrane</keyword>
<reference evidence="2" key="1">
    <citation type="submission" date="2020-12" db="EMBL/GenBank/DDBJ databases">
        <title>Vagococcus allomyrinae sp. nov. and Enterococcus lavae sp. nov., isolated from the larvae of Allomyrina dichotoma.</title>
        <authorList>
            <person name="Lee S.D."/>
        </authorList>
    </citation>
    <scope>NUCLEOTIDE SEQUENCE</scope>
    <source>
        <strain evidence="2">BWB3-3</strain>
    </source>
</reference>
<keyword evidence="3" id="KW-1185">Reference proteome</keyword>
<name>A0A940P5A9_9ENTE</name>
<dbReference type="EMBL" id="JAEEGA010000007">
    <property type="protein sequence ID" value="MBP1041839.1"/>
    <property type="molecule type" value="Genomic_DNA"/>
</dbReference>
<feature type="transmembrane region" description="Helical" evidence="1">
    <location>
        <begin position="139"/>
        <end position="161"/>
    </location>
</feature>
<evidence type="ECO:0000256" key="1">
    <source>
        <dbReference type="SAM" id="Phobius"/>
    </source>
</evidence>
<comment type="caution">
    <text evidence="2">The sequence shown here is derived from an EMBL/GenBank/DDBJ whole genome shotgun (WGS) entry which is preliminary data.</text>
</comment>
<protein>
    <submittedName>
        <fullName evidence="2">DUF1700 domain-containing protein</fullName>
    </submittedName>
</protein>
<organism evidence="2 3">
    <name type="scientific">Vagococcus allomyrinae</name>
    <dbReference type="NCBI Taxonomy" id="2794353"/>
    <lineage>
        <taxon>Bacteria</taxon>
        <taxon>Bacillati</taxon>
        <taxon>Bacillota</taxon>
        <taxon>Bacilli</taxon>
        <taxon>Lactobacillales</taxon>
        <taxon>Enterococcaceae</taxon>
        <taxon>Vagococcus</taxon>
    </lineage>
</organism>
<dbReference type="RefSeq" id="WP_209528430.1">
    <property type="nucleotide sequence ID" value="NZ_JAEEGA010000007.1"/>
</dbReference>
<evidence type="ECO:0000313" key="3">
    <source>
        <dbReference type="Proteomes" id="UP000674938"/>
    </source>
</evidence>
<dbReference type="Proteomes" id="UP000674938">
    <property type="component" value="Unassembled WGS sequence"/>
</dbReference>
<sequence>MSEQIKNYLRELGGHLSYLNEMERRDIMEEVSSHIYEKVAAGSSVEEVLAAFGQPKELAQSYGGEVIAKNAAFNFKSLITMIKFYFITGMKGMFIIPIVAITSITFYASAIIIIIATIVKGVASLLGIELPIAILDFGFWQAPYWLALIVSFLVAGLLYVTSRKLWQYLQRFLRNISLKY</sequence>
<evidence type="ECO:0000313" key="2">
    <source>
        <dbReference type="EMBL" id="MBP1041839.1"/>
    </source>
</evidence>
<dbReference type="AlphaFoldDB" id="A0A940P5A9"/>
<keyword evidence="1" id="KW-1133">Transmembrane helix</keyword>